<sequence>MERPREKKLSRDKEISAQKNDSGKREKRCFYAKESEIIEAIEKEEMVLLLYCKGRNPEVDLGKAFRAASHTWRSLIECYKHLKHGLFWEVGDRDHVRFWIDVCLDEERLLGSCIEQGMSTFTALLPPHILEKLKLVVVSAARLDRDKPSLGGIWMVRGCSLQNQHISTHPFLRLIRLPGERFANLKGQLVFLFFSSSLGGLDSKQDYCCHPGFFPARFPTSTSASHSDQMLPAATGRRKPHNISGGKGDVPLKVENWVNCIKNCYKTMTEYPWPDMVPIFLSSHGEVDCIIFSLTCSLCRKLSVKITGHDGFEKLDIRIPVVFNVHHLQTVVGFSLHSYEVQELKLLDGTLIREPDSREVSHNSRKINETSELQEPKPHSFGREIVDKFARTQVKGKGSESDQLDCLTEQLKYRIPRQSPGSRIVDETLQMDESRKVIERSS</sequence>
<proteinExistence type="predicted"/>
<name>A0ACC0CBD7_CATRO</name>
<comment type="caution">
    <text evidence="1">The sequence shown here is derived from an EMBL/GenBank/DDBJ whole genome shotgun (WGS) entry which is preliminary data.</text>
</comment>
<accession>A0ACC0CBD7</accession>
<reference evidence="2" key="1">
    <citation type="journal article" date="2023" name="Nat. Plants">
        <title>Single-cell RNA sequencing provides a high-resolution roadmap for understanding the multicellular compartmentation of specialized metabolism.</title>
        <authorList>
            <person name="Sun S."/>
            <person name="Shen X."/>
            <person name="Li Y."/>
            <person name="Li Y."/>
            <person name="Wang S."/>
            <person name="Li R."/>
            <person name="Zhang H."/>
            <person name="Shen G."/>
            <person name="Guo B."/>
            <person name="Wei J."/>
            <person name="Xu J."/>
            <person name="St-Pierre B."/>
            <person name="Chen S."/>
            <person name="Sun C."/>
        </authorList>
    </citation>
    <scope>NUCLEOTIDE SEQUENCE [LARGE SCALE GENOMIC DNA]</scope>
</reference>
<protein>
    <submittedName>
        <fullName evidence="1">Uncharacterized protein</fullName>
    </submittedName>
</protein>
<evidence type="ECO:0000313" key="2">
    <source>
        <dbReference type="Proteomes" id="UP001060085"/>
    </source>
</evidence>
<dbReference type="Proteomes" id="UP001060085">
    <property type="component" value="Linkage Group LG01"/>
</dbReference>
<gene>
    <name evidence="1" type="ORF">M9H77_03428</name>
</gene>
<dbReference type="EMBL" id="CM044701">
    <property type="protein sequence ID" value="KAI5682200.1"/>
    <property type="molecule type" value="Genomic_DNA"/>
</dbReference>
<organism evidence="1 2">
    <name type="scientific">Catharanthus roseus</name>
    <name type="common">Madagascar periwinkle</name>
    <name type="synonym">Vinca rosea</name>
    <dbReference type="NCBI Taxonomy" id="4058"/>
    <lineage>
        <taxon>Eukaryota</taxon>
        <taxon>Viridiplantae</taxon>
        <taxon>Streptophyta</taxon>
        <taxon>Embryophyta</taxon>
        <taxon>Tracheophyta</taxon>
        <taxon>Spermatophyta</taxon>
        <taxon>Magnoliopsida</taxon>
        <taxon>eudicotyledons</taxon>
        <taxon>Gunneridae</taxon>
        <taxon>Pentapetalae</taxon>
        <taxon>asterids</taxon>
        <taxon>lamiids</taxon>
        <taxon>Gentianales</taxon>
        <taxon>Apocynaceae</taxon>
        <taxon>Rauvolfioideae</taxon>
        <taxon>Vinceae</taxon>
        <taxon>Catharanthinae</taxon>
        <taxon>Catharanthus</taxon>
    </lineage>
</organism>
<keyword evidence="2" id="KW-1185">Reference proteome</keyword>
<evidence type="ECO:0000313" key="1">
    <source>
        <dbReference type="EMBL" id="KAI5682200.1"/>
    </source>
</evidence>